<dbReference type="PRINTS" id="PR00039">
    <property type="entry name" value="HTHLYSR"/>
</dbReference>
<dbReference type="RefSeq" id="WP_201336030.1">
    <property type="nucleotide sequence ID" value="NZ_BOCI01000199.1"/>
</dbReference>
<dbReference type="PANTHER" id="PTHR30419">
    <property type="entry name" value="HTH-TYPE TRANSCRIPTIONAL REGULATOR YBHD"/>
    <property type="match status" value="1"/>
</dbReference>
<keyword evidence="2" id="KW-0805">Transcription regulation</keyword>
<organism evidence="6 7">
    <name type="scientific">Lactobacillus nasalidis</name>
    <dbReference type="NCBI Taxonomy" id="2797258"/>
    <lineage>
        <taxon>Bacteria</taxon>
        <taxon>Bacillati</taxon>
        <taxon>Bacillota</taxon>
        <taxon>Bacilli</taxon>
        <taxon>Lactobacillales</taxon>
        <taxon>Lactobacillaceae</taxon>
        <taxon>Lactobacillus</taxon>
    </lineage>
</organism>
<evidence type="ECO:0000256" key="3">
    <source>
        <dbReference type="ARBA" id="ARBA00023125"/>
    </source>
</evidence>
<keyword evidence="7" id="KW-1185">Reference proteome</keyword>
<name>A0ABQ3W6C8_9LACO</name>
<evidence type="ECO:0000313" key="6">
    <source>
        <dbReference type="EMBL" id="GHW01056.1"/>
    </source>
</evidence>
<dbReference type="SUPFAM" id="SSF53850">
    <property type="entry name" value="Periplasmic binding protein-like II"/>
    <property type="match status" value="1"/>
</dbReference>
<dbReference type="Gene3D" id="3.40.190.290">
    <property type="match status" value="1"/>
</dbReference>
<dbReference type="Gene3D" id="1.10.10.10">
    <property type="entry name" value="Winged helix-like DNA-binding domain superfamily/Winged helix DNA-binding domain"/>
    <property type="match status" value="1"/>
</dbReference>
<dbReference type="EMBL" id="BOCI01000199">
    <property type="protein sequence ID" value="GHW01056.1"/>
    <property type="molecule type" value="Genomic_DNA"/>
</dbReference>
<gene>
    <name evidence="6" type="ORF">lacNasYZ03_07430</name>
</gene>
<comment type="similarity">
    <text evidence="1">Belongs to the LysR transcriptional regulatory family.</text>
</comment>
<dbReference type="InterPro" id="IPR005119">
    <property type="entry name" value="LysR_subst-bd"/>
</dbReference>
<evidence type="ECO:0000313" key="7">
    <source>
        <dbReference type="Proteomes" id="UP000616547"/>
    </source>
</evidence>
<evidence type="ECO:0000256" key="2">
    <source>
        <dbReference type="ARBA" id="ARBA00023015"/>
    </source>
</evidence>
<dbReference type="InterPro" id="IPR000847">
    <property type="entry name" value="LysR_HTH_N"/>
</dbReference>
<protein>
    <submittedName>
        <fullName evidence="6">LysR family transcriptional regulator</fullName>
    </submittedName>
</protein>
<evidence type="ECO:0000259" key="5">
    <source>
        <dbReference type="PROSITE" id="PS50931"/>
    </source>
</evidence>
<proteinExistence type="inferred from homology"/>
<dbReference type="InterPro" id="IPR036390">
    <property type="entry name" value="WH_DNA-bd_sf"/>
</dbReference>
<sequence>MEKIQTFVSLAGTLSFSQTADDLYTSQSTVSKHIAALEKELGMKLFDRSSRQVSLTKEGEYLLPFARQVVESSRRFDQAVEDCRQEQVKTLDLYAIPTMTNYDFFKAVTRFMNQHPEVELVFHEGESSDLAKKLRHPQDLLFLRKWDSKFDQQAEYIAFEDDELALFVAENSPLAKRDKVGLSDLNGERFLTLGERTYFEAIITQACRQAGYEPEFFYHGERIEAILDMVRQQLGIALLMKKSVSQGQLQGLKRLELKEQIKSQLCLVRMKGRHNQTQQLFWQMMKEWQAEGKDSDSE</sequence>
<dbReference type="CDD" id="cd05466">
    <property type="entry name" value="PBP2_LTTR_substrate"/>
    <property type="match status" value="1"/>
</dbReference>
<dbReference type="PANTHER" id="PTHR30419:SF28">
    <property type="entry name" value="HTH-TYPE TRANSCRIPTIONAL REGULATOR BSDA"/>
    <property type="match status" value="1"/>
</dbReference>
<dbReference type="InterPro" id="IPR050950">
    <property type="entry name" value="HTH-type_LysR_regulators"/>
</dbReference>
<comment type="caution">
    <text evidence="6">The sequence shown here is derived from an EMBL/GenBank/DDBJ whole genome shotgun (WGS) entry which is preliminary data.</text>
</comment>
<dbReference type="Pfam" id="PF00126">
    <property type="entry name" value="HTH_1"/>
    <property type="match status" value="1"/>
</dbReference>
<dbReference type="SUPFAM" id="SSF46785">
    <property type="entry name" value="Winged helix' DNA-binding domain"/>
    <property type="match status" value="1"/>
</dbReference>
<evidence type="ECO:0000256" key="1">
    <source>
        <dbReference type="ARBA" id="ARBA00009437"/>
    </source>
</evidence>
<accession>A0ABQ3W6C8</accession>
<dbReference type="PROSITE" id="PS50931">
    <property type="entry name" value="HTH_LYSR"/>
    <property type="match status" value="1"/>
</dbReference>
<dbReference type="Pfam" id="PF03466">
    <property type="entry name" value="LysR_substrate"/>
    <property type="match status" value="1"/>
</dbReference>
<dbReference type="InterPro" id="IPR036388">
    <property type="entry name" value="WH-like_DNA-bd_sf"/>
</dbReference>
<feature type="domain" description="HTH lysR-type" evidence="5">
    <location>
        <begin position="1"/>
        <end position="56"/>
    </location>
</feature>
<keyword evidence="4" id="KW-0804">Transcription</keyword>
<evidence type="ECO:0000256" key="4">
    <source>
        <dbReference type="ARBA" id="ARBA00023163"/>
    </source>
</evidence>
<reference evidence="7" key="1">
    <citation type="submission" date="2021-01" db="EMBL/GenBank/DDBJ databases">
        <title>Draft genome sequence of Nasalis larvatus strain YZ03.</title>
        <authorList>
            <person name="Suzuki-Hashido N."/>
            <person name="Tsuchida S."/>
            <person name="Hayakawa T."/>
        </authorList>
    </citation>
    <scope>NUCLEOTIDE SEQUENCE [LARGE SCALE GENOMIC DNA]</scope>
    <source>
        <strain evidence="7">YZ03</strain>
    </source>
</reference>
<keyword evidence="3" id="KW-0238">DNA-binding</keyword>
<dbReference type="Proteomes" id="UP000616547">
    <property type="component" value="Unassembled WGS sequence"/>
</dbReference>